<name>A0A1F6D691_HANXR</name>
<evidence type="ECO:0000256" key="1">
    <source>
        <dbReference type="ARBA" id="ARBA00022596"/>
    </source>
</evidence>
<reference evidence="2 3" key="1">
    <citation type="journal article" date="2016" name="Nat. Commun.">
        <title>Thousands of microbial genomes shed light on interconnected biogeochemical processes in an aquifer system.</title>
        <authorList>
            <person name="Anantharaman K."/>
            <person name="Brown C.T."/>
            <person name="Hug L.A."/>
            <person name="Sharon I."/>
            <person name="Castelle C.J."/>
            <person name="Probst A.J."/>
            <person name="Thomas B.C."/>
            <person name="Singh A."/>
            <person name="Wilkins M.J."/>
            <person name="Karaoz U."/>
            <person name="Brodie E.L."/>
            <person name="Williams K.H."/>
            <person name="Hubbard S.S."/>
            <person name="Banfield J.F."/>
        </authorList>
    </citation>
    <scope>NUCLEOTIDE SEQUENCE [LARGE SCALE GENOMIC DNA]</scope>
    <source>
        <strain evidence="3">RIFCSPLOWO2_12_FULL_64_10</strain>
    </source>
</reference>
<dbReference type="Gene3D" id="3.30.70.1380">
    <property type="entry name" value="Transcriptional regulatory protein pf0864 domain like"/>
    <property type="match status" value="1"/>
</dbReference>
<sequence length="196" mass="21341">MKTFRARAVVAPDGRLTLQTPLPPGEVEGIVTLPEQTVGTPPRGAPERDAVVLLETNIDDMNPEVYGYLIDRLFASGAKDAYLTPIIMKKGRPGITVSVLADEADAERIAHLLTAETTTLGVRISRADRYKLRRSAATVETAFGPVRMKVAERDGRGRAAPEYDDCARIALERGAPILDVYAAAQRAWEEKNSPQS</sequence>
<dbReference type="EMBL" id="MFKF01000022">
    <property type="protein sequence ID" value="OGG56926.1"/>
    <property type="molecule type" value="Genomic_DNA"/>
</dbReference>
<evidence type="ECO:0000313" key="2">
    <source>
        <dbReference type="EMBL" id="OGG56926.1"/>
    </source>
</evidence>
<evidence type="ECO:0008006" key="4">
    <source>
        <dbReference type="Google" id="ProtNLM"/>
    </source>
</evidence>
<dbReference type="AlphaFoldDB" id="A0A1F6D691"/>
<proteinExistence type="predicted"/>
<organism evidence="2 3">
    <name type="scientific">Handelsmanbacteria sp. (strain RIFCSPLOWO2_12_FULL_64_10)</name>
    <dbReference type="NCBI Taxonomy" id="1817868"/>
    <lineage>
        <taxon>Bacteria</taxon>
        <taxon>Candidatus Handelsmaniibacteriota</taxon>
    </lineage>
</organism>
<dbReference type="PANTHER" id="PTHR36566:SF1">
    <property type="entry name" value="PYRIDINIUM-3,5-BISTHIOCARBOXYLIC ACID MONONUCLEOTIDE NICKEL INSERTION PROTEIN"/>
    <property type="match status" value="1"/>
</dbReference>
<dbReference type="Gene3D" id="3.10.20.300">
    <property type="entry name" value="mk0293 like domain"/>
    <property type="match status" value="1"/>
</dbReference>
<dbReference type="PANTHER" id="PTHR36566">
    <property type="entry name" value="NICKEL INSERTION PROTEIN-RELATED"/>
    <property type="match status" value="1"/>
</dbReference>
<comment type="caution">
    <text evidence="2">The sequence shown here is derived from an EMBL/GenBank/DDBJ whole genome shotgun (WGS) entry which is preliminary data.</text>
</comment>
<evidence type="ECO:0000313" key="3">
    <source>
        <dbReference type="Proteomes" id="UP000178606"/>
    </source>
</evidence>
<dbReference type="InterPro" id="IPR002822">
    <property type="entry name" value="Ni_insertion"/>
</dbReference>
<gene>
    <name evidence="2" type="ORF">A3F84_17645</name>
</gene>
<dbReference type="Proteomes" id="UP000178606">
    <property type="component" value="Unassembled WGS sequence"/>
</dbReference>
<dbReference type="Pfam" id="PF01969">
    <property type="entry name" value="Ni_insertion"/>
    <property type="match status" value="1"/>
</dbReference>
<protein>
    <recommendedName>
        <fullName evidence="4">LarC family nickel insertion protein</fullName>
    </recommendedName>
</protein>
<accession>A0A1F6D691</accession>
<keyword evidence="1" id="KW-0533">Nickel</keyword>